<gene>
    <name evidence="2" type="ORF">BBG20_22295</name>
    <name evidence="3" type="ORF">C9382_11170</name>
</gene>
<evidence type="ECO:0000313" key="2">
    <source>
        <dbReference type="EMBL" id="OCW23217.1"/>
    </source>
</evidence>
<dbReference type="Pfam" id="PF11706">
    <property type="entry name" value="zf-CGNR"/>
    <property type="match status" value="1"/>
</dbReference>
<sequence>MTHFTGTAKSIRLIGGARVLDFINTTNGRRPGTTLKVIEERLTSFQFFFEWALHASLISAQEFDDYKPMVFESPISYQPDLDAIIAFRECLYAVFYPLSLQQAAPDAPLQQINLAFQQGVAWRLLRSVDGKPAWEWKPCTTAQELTTMVLGRLAIEATQMLVSGDLQALRSCTATDCDWVFLDISKNKLRKWCQMSVCGSREKLSRLRQVASQP</sequence>
<dbReference type="SUPFAM" id="SSF160904">
    <property type="entry name" value="Jann2411-like"/>
    <property type="match status" value="1"/>
</dbReference>
<dbReference type="RefSeq" id="WP_065907183.1">
    <property type="nucleotide sequence ID" value="NZ_MAUE01000033.1"/>
</dbReference>
<dbReference type="PANTHER" id="PTHR35525">
    <property type="entry name" value="BLL6575 PROTEIN"/>
    <property type="match status" value="1"/>
</dbReference>
<dbReference type="OrthoDB" id="9808437at2"/>
<dbReference type="Gene3D" id="1.10.3300.10">
    <property type="entry name" value="Jann2411-like domain"/>
    <property type="match status" value="1"/>
</dbReference>
<feature type="domain" description="Zinc finger CGNR" evidence="1">
    <location>
        <begin position="169"/>
        <end position="209"/>
    </location>
</feature>
<name>A0A2T4G288_9PSED</name>
<evidence type="ECO:0000313" key="3">
    <source>
        <dbReference type="EMBL" id="PTC29790.1"/>
    </source>
</evidence>
<accession>A0A2T4G288</accession>
<evidence type="ECO:0000313" key="5">
    <source>
        <dbReference type="Proteomes" id="UP000240571"/>
    </source>
</evidence>
<dbReference type="EMBL" id="MAUE01000033">
    <property type="protein sequence ID" value="OCW23217.1"/>
    <property type="molecule type" value="Genomic_DNA"/>
</dbReference>
<comment type="caution">
    <text evidence="3">The sequence shown here is derived from an EMBL/GenBank/DDBJ whole genome shotgun (WGS) entry which is preliminary data.</text>
</comment>
<dbReference type="InterPro" id="IPR023286">
    <property type="entry name" value="ABATE_dom_sf"/>
</dbReference>
<dbReference type="AlphaFoldDB" id="A0A2T4G288"/>
<keyword evidence="4" id="KW-1185">Reference proteome</keyword>
<dbReference type="InterPro" id="IPR010852">
    <property type="entry name" value="ABATE"/>
</dbReference>
<dbReference type="EMBL" id="PYWW01000023">
    <property type="protein sequence ID" value="PTC29790.1"/>
    <property type="molecule type" value="Genomic_DNA"/>
</dbReference>
<evidence type="ECO:0000313" key="4">
    <source>
        <dbReference type="Proteomes" id="UP000095081"/>
    </source>
</evidence>
<dbReference type="Proteomes" id="UP000240571">
    <property type="component" value="Unassembled WGS sequence"/>
</dbReference>
<dbReference type="InterPro" id="IPR021005">
    <property type="entry name" value="Znf_CGNR"/>
</dbReference>
<dbReference type="Proteomes" id="UP000095081">
    <property type="component" value="Unassembled WGS sequence"/>
</dbReference>
<evidence type="ECO:0000259" key="1">
    <source>
        <dbReference type="Pfam" id="PF11706"/>
    </source>
</evidence>
<reference evidence="3 5" key="2">
    <citation type="submission" date="2018-03" db="EMBL/GenBank/DDBJ databases">
        <title>Diversity of bacteria associated with corn roots inoculated with woodland soils in Canada, and Description of Pseudomonas aylmerense sp. nov.</title>
        <authorList>
            <person name="Tambong J.T."/>
            <person name="Xu R."/>
            <person name="Tchagang C."/>
        </authorList>
    </citation>
    <scope>NUCLEOTIDE SEQUENCE [LARGE SCALE GENOMIC DNA]</scope>
    <source>
        <strain evidence="3 5">S1E44</strain>
    </source>
</reference>
<dbReference type="Pfam" id="PF07336">
    <property type="entry name" value="ABATE"/>
    <property type="match status" value="1"/>
</dbReference>
<protein>
    <recommendedName>
        <fullName evidence="1">Zinc finger CGNR domain-containing protein</fullName>
    </recommendedName>
</protein>
<dbReference type="PANTHER" id="PTHR35525:SF3">
    <property type="entry name" value="BLL6575 PROTEIN"/>
    <property type="match status" value="1"/>
</dbReference>
<reference evidence="2 4" key="1">
    <citation type="submission" date="2016-06" db="EMBL/GenBank/DDBJ databases">
        <title>Draft genome sequence of Pseudomonas sp. S1E40, a novel strain antagonistic activity to fungal plant pathogen.</title>
        <authorList>
            <person name="Tambong J.T."/>
            <person name="Tchagang C."/>
            <person name="Xu R."/>
        </authorList>
    </citation>
    <scope>NUCLEOTIDE SEQUENCE [LARGE SCALE GENOMIC DNA]</scope>
    <source>
        <strain evidence="2 4">S1E40</strain>
    </source>
</reference>
<proteinExistence type="predicted"/>
<organism evidence="3 5">
    <name type="scientific">Pseudomonas aylmerensis</name>
    <dbReference type="NCBI Taxonomy" id="1869229"/>
    <lineage>
        <taxon>Bacteria</taxon>
        <taxon>Pseudomonadati</taxon>
        <taxon>Pseudomonadota</taxon>
        <taxon>Gammaproteobacteria</taxon>
        <taxon>Pseudomonadales</taxon>
        <taxon>Pseudomonadaceae</taxon>
        <taxon>Pseudomonas</taxon>
    </lineage>
</organism>